<evidence type="ECO:0000256" key="1">
    <source>
        <dbReference type="ARBA" id="ARBA00005854"/>
    </source>
</evidence>
<dbReference type="SUPFAM" id="SSF52283">
    <property type="entry name" value="Formate/glycerate dehydrogenase catalytic domain-like"/>
    <property type="match status" value="1"/>
</dbReference>
<organism evidence="8 9">
    <name type="scientific">Streptomyces spinoverrucosus</name>
    <dbReference type="NCBI Taxonomy" id="284043"/>
    <lineage>
        <taxon>Bacteria</taxon>
        <taxon>Bacillati</taxon>
        <taxon>Actinomycetota</taxon>
        <taxon>Actinomycetes</taxon>
        <taxon>Kitasatosporales</taxon>
        <taxon>Streptomycetaceae</taxon>
        <taxon>Streptomyces</taxon>
    </lineage>
</organism>
<feature type="domain" description="D-isomer specific 2-hydroxyacid dehydrogenase NAD-binding" evidence="7">
    <location>
        <begin position="104"/>
        <end position="288"/>
    </location>
</feature>
<feature type="region of interest" description="Disordered" evidence="5">
    <location>
        <begin position="324"/>
        <end position="344"/>
    </location>
</feature>
<evidence type="ECO:0000256" key="5">
    <source>
        <dbReference type="SAM" id="MobiDB-lite"/>
    </source>
</evidence>
<dbReference type="GO" id="GO:0051287">
    <property type="term" value="F:NAD binding"/>
    <property type="evidence" value="ECO:0007669"/>
    <property type="project" value="InterPro"/>
</dbReference>
<evidence type="ECO:0000256" key="3">
    <source>
        <dbReference type="ARBA" id="ARBA00023027"/>
    </source>
</evidence>
<dbReference type="PANTHER" id="PTHR10996:SF178">
    <property type="entry name" value="2-HYDROXYACID DEHYDROGENASE YGL185C-RELATED"/>
    <property type="match status" value="1"/>
</dbReference>
<sequence>MRIMLDHRILSRFHDRLTTSTRGQHDWLESYDWDAARRSEAIADVEVYVGSTLRPEDARRAQRLRLVHVVGAGYDGIPLDALHPGVTVATTHHHGRSIAEHVLMSILMLSRDVLGADRALRAGRWRNVAVDPGLAFGTTLPGRRVGIIGFGETGTEVARLCQAVGLRIRAVRRDPRAPVPADLRPDWVGGNDRLAELLADSDIVVVTVPLTAATRGLIGPAELAAMGPEALLVNVARGPVVQEEALYEALSSGTIAGAALDVWWSGPPEAPSRLPFHDLPNVLMTPHHSGHTADTFAARATEIADNIDRLKRGDALSNVVRAPASTGSVAAAPPSPARAVPHDE</sequence>
<dbReference type="PANTHER" id="PTHR10996">
    <property type="entry name" value="2-HYDROXYACID DEHYDROGENASE-RELATED"/>
    <property type="match status" value="1"/>
</dbReference>
<dbReference type="InterPro" id="IPR036291">
    <property type="entry name" value="NAD(P)-bd_dom_sf"/>
</dbReference>
<protein>
    <submittedName>
        <fullName evidence="8">2-hydroxyacid dehydrogenase</fullName>
    </submittedName>
</protein>
<dbReference type="Pfam" id="PF02826">
    <property type="entry name" value="2-Hacid_dh_C"/>
    <property type="match status" value="1"/>
</dbReference>
<reference evidence="8 9" key="1">
    <citation type="submission" date="2019-06" db="EMBL/GenBank/DDBJ databases">
        <title>Whole genome shotgun sequence of Streptomyces spinoverrucosus NBRC 14228.</title>
        <authorList>
            <person name="Hosoyama A."/>
            <person name="Uohara A."/>
            <person name="Ohji S."/>
            <person name="Ichikawa N."/>
        </authorList>
    </citation>
    <scope>NUCLEOTIDE SEQUENCE [LARGE SCALE GENOMIC DNA]</scope>
    <source>
        <strain evidence="8 9">NBRC 14228</strain>
    </source>
</reference>
<dbReference type="Gene3D" id="3.40.50.720">
    <property type="entry name" value="NAD(P)-binding Rossmann-like Domain"/>
    <property type="match status" value="2"/>
</dbReference>
<dbReference type="EMBL" id="BJND01000033">
    <property type="protein sequence ID" value="GEC06883.1"/>
    <property type="molecule type" value="Genomic_DNA"/>
</dbReference>
<keyword evidence="2 4" id="KW-0560">Oxidoreductase</keyword>
<feature type="domain" description="D-isomer specific 2-hydroxyacid dehydrogenase catalytic" evidence="6">
    <location>
        <begin position="53"/>
        <end position="320"/>
    </location>
</feature>
<dbReference type="Proteomes" id="UP000317881">
    <property type="component" value="Unassembled WGS sequence"/>
</dbReference>
<dbReference type="OrthoDB" id="117809at2"/>
<evidence type="ECO:0000313" key="9">
    <source>
        <dbReference type="Proteomes" id="UP000317881"/>
    </source>
</evidence>
<dbReference type="GO" id="GO:0016618">
    <property type="term" value="F:hydroxypyruvate reductase [NAD(P)H] activity"/>
    <property type="evidence" value="ECO:0007669"/>
    <property type="project" value="TreeGrafter"/>
</dbReference>
<dbReference type="RefSeq" id="WP_141311511.1">
    <property type="nucleotide sequence ID" value="NZ_BJND01000033.1"/>
</dbReference>
<name>A0A4Y3VK13_9ACTN</name>
<dbReference type="InterPro" id="IPR006139">
    <property type="entry name" value="D-isomer_2_OHA_DH_cat_dom"/>
</dbReference>
<dbReference type="InterPro" id="IPR050223">
    <property type="entry name" value="D-isomer_2-hydroxyacid_DH"/>
</dbReference>
<comment type="caution">
    <text evidence="8">The sequence shown here is derived from an EMBL/GenBank/DDBJ whole genome shotgun (WGS) entry which is preliminary data.</text>
</comment>
<dbReference type="SUPFAM" id="SSF51735">
    <property type="entry name" value="NAD(P)-binding Rossmann-fold domains"/>
    <property type="match status" value="1"/>
</dbReference>
<evidence type="ECO:0000256" key="4">
    <source>
        <dbReference type="RuleBase" id="RU003719"/>
    </source>
</evidence>
<keyword evidence="3" id="KW-0520">NAD</keyword>
<dbReference type="CDD" id="cd12165">
    <property type="entry name" value="2-Hacid_dh_6"/>
    <property type="match status" value="1"/>
</dbReference>
<dbReference type="Pfam" id="PF00389">
    <property type="entry name" value="2-Hacid_dh"/>
    <property type="match status" value="1"/>
</dbReference>
<evidence type="ECO:0000256" key="2">
    <source>
        <dbReference type="ARBA" id="ARBA00023002"/>
    </source>
</evidence>
<dbReference type="GO" id="GO:0030267">
    <property type="term" value="F:glyoxylate reductase (NADPH) activity"/>
    <property type="evidence" value="ECO:0007669"/>
    <property type="project" value="TreeGrafter"/>
</dbReference>
<accession>A0A4Y3VK13</accession>
<keyword evidence="9" id="KW-1185">Reference proteome</keyword>
<gene>
    <name evidence="8" type="ORF">SSP24_45380</name>
</gene>
<evidence type="ECO:0000313" key="8">
    <source>
        <dbReference type="EMBL" id="GEC06883.1"/>
    </source>
</evidence>
<dbReference type="GO" id="GO:0005829">
    <property type="term" value="C:cytosol"/>
    <property type="evidence" value="ECO:0007669"/>
    <property type="project" value="TreeGrafter"/>
</dbReference>
<comment type="similarity">
    <text evidence="1 4">Belongs to the D-isomer specific 2-hydroxyacid dehydrogenase family.</text>
</comment>
<dbReference type="AlphaFoldDB" id="A0A4Y3VK13"/>
<evidence type="ECO:0000259" key="6">
    <source>
        <dbReference type="Pfam" id="PF00389"/>
    </source>
</evidence>
<proteinExistence type="inferred from homology"/>
<dbReference type="InterPro" id="IPR006140">
    <property type="entry name" value="D-isomer_DH_NAD-bd"/>
</dbReference>
<evidence type="ECO:0000259" key="7">
    <source>
        <dbReference type="Pfam" id="PF02826"/>
    </source>
</evidence>